<gene>
    <name evidence="1" type="ORF">PG993_010649</name>
</gene>
<sequence length="268" mass="30283">MASELQELCRGPLDPRGRLNVCGFCGRKDHLVDNCNFLKDNKDRPKWLEHIIWGSRQGLAPILTKLDYSREQASKGAKGWILKPVLNPDLAKIWERQLVALDKAAKRTPYWKRFNWNSKATGPLKNIINLLPDDPTIPEGLKNRGPPSWKTTNPAEQGFAAVDYMSPPSFNKDWVVFENTPRDPPDTAATEQEGIEIFRKGCRESLNSRMRIKEERDQVTGLDENRQQAAMLAFNPWVEADDIKEEEGSPQAVAAIALPSIKSEPKSP</sequence>
<name>A0ABR1SMY0_9PEZI</name>
<evidence type="ECO:0000313" key="2">
    <source>
        <dbReference type="Proteomes" id="UP001444661"/>
    </source>
</evidence>
<dbReference type="EMBL" id="JAQQWK010000009">
    <property type="protein sequence ID" value="KAK8035654.1"/>
    <property type="molecule type" value="Genomic_DNA"/>
</dbReference>
<proteinExistence type="predicted"/>
<dbReference type="Proteomes" id="UP001444661">
    <property type="component" value="Unassembled WGS sequence"/>
</dbReference>
<organism evidence="1 2">
    <name type="scientific">Apiospora rasikravindrae</name>
    <dbReference type="NCBI Taxonomy" id="990691"/>
    <lineage>
        <taxon>Eukaryota</taxon>
        <taxon>Fungi</taxon>
        <taxon>Dikarya</taxon>
        <taxon>Ascomycota</taxon>
        <taxon>Pezizomycotina</taxon>
        <taxon>Sordariomycetes</taxon>
        <taxon>Xylariomycetidae</taxon>
        <taxon>Amphisphaeriales</taxon>
        <taxon>Apiosporaceae</taxon>
        <taxon>Apiospora</taxon>
    </lineage>
</organism>
<protein>
    <submittedName>
        <fullName evidence="1">Uncharacterized protein</fullName>
    </submittedName>
</protein>
<accession>A0ABR1SMY0</accession>
<comment type="caution">
    <text evidence="1">The sequence shown here is derived from an EMBL/GenBank/DDBJ whole genome shotgun (WGS) entry which is preliminary data.</text>
</comment>
<reference evidence="1 2" key="1">
    <citation type="submission" date="2023-01" db="EMBL/GenBank/DDBJ databases">
        <title>Analysis of 21 Apiospora genomes using comparative genomics revels a genus with tremendous synthesis potential of carbohydrate active enzymes and secondary metabolites.</title>
        <authorList>
            <person name="Sorensen T."/>
        </authorList>
    </citation>
    <scope>NUCLEOTIDE SEQUENCE [LARGE SCALE GENOMIC DNA]</scope>
    <source>
        <strain evidence="1 2">CBS 33761</strain>
    </source>
</reference>
<evidence type="ECO:0000313" key="1">
    <source>
        <dbReference type="EMBL" id="KAK8035654.1"/>
    </source>
</evidence>
<keyword evidence="2" id="KW-1185">Reference proteome</keyword>